<dbReference type="Pfam" id="PF13349">
    <property type="entry name" value="DUF4097"/>
    <property type="match status" value="1"/>
</dbReference>
<name>A0ABZ0U8Y1_9FIRM</name>
<evidence type="ECO:0000313" key="2">
    <source>
        <dbReference type="EMBL" id="WPX73678.1"/>
    </source>
</evidence>
<feature type="domain" description="DUF4097" evidence="1">
    <location>
        <begin position="111"/>
        <end position="219"/>
    </location>
</feature>
<keyword evidence="3" id="KW-1185">Reference proteome</keyword>
<sequence length="221" mass="24765">MIMSKKKKCVIILLLLCVLFFLIGGLFMHKKMVKEEMFASQDIDAILLDGNIADITITQSRTNDLKIKQYSMKKIEKSMEYQSEISNGALNIKDNSDQVDWFMGIKGSAGISYEIQIPIDKTIELKINLNKGNIQLADGTLSSVDIVINKSGNIELDNIALKNNSEIYTCAGNIDIKFSSDSENFEVNAIVTSGNRYIDKRYSKGDYLLKVRSDKGNITVK</sequence>
<proteinExistence type="predicted"/>
<reference evidence="2" key="1">
    <citation type="submission" date="2023-10" db="EMBL/GenBank/DDBJ databases">
        <title>Genome sequence of Blautia coccoides DSM 935.</title>
        <authorList>
            <person name="Boeer T."/>
            <person name="Bengelsdorf F.R."/>
            <person name="Daniel R."/>
            <person name="Poehlein A."/>
        </authorList>
    </citation>
    <scope>NUCLEOTIDE SEQUENCE [LARGE SCALE GENOMIC DNA]</scope>
    <source>
        <strain evidence="2">DSM 935</strain>
    </source>
</reference>
<dbReference type="Gene3D" id="2.160.20.120">
    <property type="match status" value="1"/>
</dbReference>
<dbReference type="InterPro" id="IPR025164">
    <property type="entry name" value="Toastrack_DUF4097"/>
</dbReference>
<evidence type="ECO:0000259" key="1">
    <source>
        <dbReference type="Pfam" id="PF13349"/>
    </source>
</evidence>
<protein>
    <recommendedName>
        <fullName evidence="1">DUF4097 domain-containing protein</fullName>
    </recommendedName>
</protein>
<accession>A0ABZ0U8Y1</accession>
<dbReference type="EMBL" id="CP136422">
    <property type="protein sequence ID" value="WPX73678.1"/>
    <property type="molecule type" value="Genomic_DNA"/>
</dbReference>
<dbReference type="Proteomes" id="UP001325248">
    <property type="component" value="Chromosome"/>
</dbReference>
<organism evidence="2 3">
    <name type="scientific">Blautia producta</name>
    <dbReference type="NCBI Taxonomy" id="33035"/>
    <lineage>
        <taxon>Bacteria</taxon>
        <taxon>Bacillati</taxon>
        <taxon>Bacillota</taxon>
        <taxon>Clostridia</taxon>
        <taxon>Lachnospirales</taxon>
        <taxon>Lachnospiraceae</taxon>
        <taxon>Blautia</taxon>
    </lineage>
</organism>
<evidence type="ECO:0000313" key="3">
    <source>
        <dbReference type="Proteomes" id="UP001325248"/>
    </source>
</evidence>
<gene>
    <name evidence="2" type="ORF">BLCOC_20280</name>
</gene>